<dbReference type="Proteomes" id="UP000046392">
    <property type="component" value="Unplaced"/>
</dbReference>
<protein>
    <submittedName>
        <fullName evidence="2">Uncharacterized protein</fullName>
    </submittedName>
</protein>
<evidence type="ECO:0000313" key="2">
    <source>
        <dbReference type="WBParaSite" id="SPAL_0001142600.1"/>
    </source>
</evidence>
<reference evidence="2" key="1">
    <citation type="submission" date="2017-02" db="UniProtKB">
        <authorList>
            <consortium name="WormBaseParasite"/>
        </authorList>
    </citation>
    <scope>IDENTIFICATION</scope>
</reference>
<organism evidence="1 2">
    <name type="scientific">Strongyloides papillosus</name>
    <name type="common">Intestinal threadworm</name>
    <dbReference type="NCBI Taxonomy" id="174720"/>
    <lineage>
        <taxon>Eukaryota</taxon>
        <taxon>Metazoa</taxon>
        <taxon>Ecdysozoa</taxon>
        <taxon>Nematoda</taxon>
        <taxon>Chromadorea</taxon>
        <taxon>Rhabditida</taxon>
        <taxon>Tylenchina</taxon>
        <taxon>Panagrolaimomorpha</taxon>
        <taxon>Strongyloidoidea</taxon>
        <taxon>Strongyloididae</taxon>
        <taxon>Strongyloides</taxon>
    </lineage>
</organism>
<keyword evidence="1" id="KW-1185">Reference proteome</keyword>
<sequence>MSKFRNDTNQVLSEAALTERSVVKERNMLSRRLSECESILENHEKVFCQKFRRQLANKYCEIVTDLQQGNVKPPRMETGRSKVPSRYAETYLGELCGEPLSRVGMSSSKGNEGEKSYVRYLIK</sequence>
<proteinExistence type="predicted"/>
<name>A0A0N5C096_STREA</name>
<evidence type="ECO:0000313" key="1">
    <source>
        <dbReference type="Proteomes" id="UP000046392"/>
    </source>
</evidence>
<dbReference type="WBParaSite" id="SPAL_0001142600.1">
    <property type="protein sequence ID" value="SPAL_0001142600.1"/>
    <property type="gene ID" value="SPAL_0001142600"/>
</dbReference>
<accession>A0A0N5C096</accession>
<dbReference type="AlphaFoldDB" id="A0A0N5C096"/>